<keyword evidence="1" id="KW-0812">Transmembrane</keyword>
<dbReference type="KEGG" id="vg:77953009"/>
<proteinExistence type="predicted"/>
<evidence type="ECO:0000313" key="2">
    <source>
        <dbReference type="EMBL" id="AYQ99293.1"/>
    </source>
</evidence>
<reference evidence="2 3" key="1">
    <citation type="submission" date="2018-10" db="EMBL/GenBank/DDBJ databases">
        <authorList>
            <person name="Zack K."/>
            <person name="Garlena R.A."/>
            <person name="Russell D.A."/>
            <person name="Pope W.H."/>
            <person name="Jacobs-Sera D."/>
            <person name="Hatfull G.F."/>
        </authorList>
    </citation>
    <scope>NUCLEOTIDE SEQUENCE [LARGE SCALE GENOMIC DNA]</scope>
</reference>
<keyword evidence="1" id="KW-0472">Membrane</keyword>
<gene>
    <name evidence="2" type="primary">73</name>
    <name evidence="2" type="ORF">PBI_CANTARE_73</name>
</gene>
<dbReference type="EMBL" id="MK016493">
    <property type="protein sequence ID" value="AYQ99293.1"/>
    <property type="molecule type" value="Genomic_DNA"/>
</dbReference>
<keyword evidence="1" id="KW-1133">Transmembrane helix</keyword>
<name>A0A3G3LZN0_9CAUD</name>
<dbReference type="RefSeq" id="YP_010676648.1">
    <property type="nucleotide sequence ID" value="NC_071014.1"/>
</dbReference>
<dbReference type="Proteomes" id="UP000279277">
    <property type="component" value="Segment"/>
</dbReference>
<evidence type="ECO:0000313" key="3">
    <source>
        <dbReference type="Proteomes" id="UP000279277"/>
    </source>
</evidence>
<dbReference type="GeneID" id="77953009"/>
<evidence type="ECO:0000256" key="1">
    <source>
        <dbReference type="SAM" id="Phobius"/>
    </source>
</evidence>
<organism evidence="2 3">
    <name type="scientific">Brevibacterium phage Cantare</name>
    <dbReference type="NCBI Taxonomy" id="2338395"/>
    <lineage>
        <taxon>Viruses</taxon>
        <taxon>Duplodnaviria</taxon>
        <taxon>Heunggongvirae</taxon>
        <taxon>Uroviricota</taxon>
        <taxon>Caudoviricetes</taxon>
        <taxon>Cantarevirus</taxon>
        <taxon>Cantarevirus cantare</taxon>
    </lineage>
</organism>
<sequence>MSNHDGLGDIFNRAEAQMGTEMYQAQVDAYKANTDHCHADAKKTFAEADAILAEIKHRNNMNNAKTFALAPIAVTAWVSIPAVVIFIYRWAFGS</sequence>
<protein>
    <submittedName>
        <fullName evidence="2">Uncharacterized protein</fullName>
    </submittedName>
</protein>
<accession>A0A3G3LZN0</accession>
<feature type="transmembrane region" description="Helical" evidence="1">
    <location>
        <begin position="66"/>
        <end position="91"/>
    </location>
</feature>
<keyword evidence="3" id="KW-1185">Reference proteome</keyword>